<dbReference type="SUPFAM" id="SSF53613">
    <property type="entry name" value="Ribokinase-like"/>
    <property type="match status" value="1"/>
</dbReference>
<keyword evidence="13" id="KW-0511">Multifunctional enzyme</keyword>
<dbReference type="EC" id="5.1.99.6" evidence="19"/>
<evidence type="ECO:0000256" key="11">
    <source>
        <dbReference type="ARBA" id="ARBA00023235"/>
    </source>
</evidence>
<evidence type="ECO:0000256" key="16">
    <source>
        <dbReference type="ARBA" id="ARBA00049209"/>
    </source>
</evidence>
<comment type="subunit">
    <text evidence="17">Homotetramer.</text>
</comment>
<comment type="similarity">
    <text evidence="3 19">In the N-terminal section; belongs to the NnrE/AIBP family.</text>
</comment>
<dbReference type="SUPFAM" id="SSF64153">
    <property type="entry name" value="YjeF N-terminal domain-like"/>
    <property type="match status" value="1"/>
</dbReference>
<dbReference type="GO" id="GO:0046496">
    <property type="term" value="P:nicotinamide nucleotide metabolic process"/>
    <property type="evidence" value="ECO:0007669"/>
    <property type="project" value="UniProtKB-UniRule"/>
</dbReference>
<comment type="catalytic activity">
    <reaction evidence="16 17 19">
        <text>(6S)-NADPHX + ADP = AMP + phosphate + NADPH + H(+)</text>
        <dbReference type="Rhea" id="RHEA:32235"/>
        <dbReference type="ChEBI" id="CHEBI:15378"/>
        <dbReference type="ChEBI" id="CHEBI:43474"/>
        <dbReference type="ChEBI" id="CHEBI:57783"/>
        <dbReference type="ChEBI" id="CHEBI:64076"/>
        <dbReference type="ChEBI" id="CHEBI:456215"/>
        <dbReference type="ChEBI" id="CHEBI:456216"/>
        <dbReference type="EC" id="4.2.1.136"/>
    </reaction>
</comment>
<dbReference type="HAMAP" id="MF_01965">
    <property type="entry name" value="NADHX_dehydratase"/>
    <property type="match status" value="1"/>
</dbReference>
<feature type="binding site" evidence="18">
    <location>
        <position position="130"/>
    </location>
    <ligand>
        <name>K(+)</name>
        <dbReference type="ChEBI" id="CHEBI:29103"/>
    </ligand>
</feature>
<evidence type="ECO:0000256" key="7">
    <source>
        <dbReference type="ARBA" id="ARBA00022840"/>
    </source>
</evidence>
<evidence type="ECO:0000259" key="21">
    <source>
        <dbReference type="PROSITE" id="PS51385"/>
    </source>
</evidence>
<keyword evidence="7 17" id="KW-0067">ATP-binding</keyword>
<dbReference type="AlphaFoldDB" id="A0AAU9C3Q6"/>
<feature type="binding site" evidence="17">
    <location>
        <position position="437"/>
    </location>
    <ligand>
        <name>(6S)-NADPHX</name>
        <dbReference type="ChEBI" id="CHEBI:64076"/>
    </ligand>
</feature>
<dbReference type="EC" id="4.2.1.136" evidence="19"/>
<feature type="domain" description="YjeF N-terminal" evidence="21">
    <location>
        <begin position="18"/>
        <end position="220"/>
    </location>
</feature>
<dbReference type="KEGG" id="mcau:MIT9_P1369"/>
<keyword evidence="11 18" id="KW-0413">Isomerase</keyword>
<comment type="similarity">
    <text evidence="4 19">In the C-terminal section; belongs to the NnrD/CARKD family.</text>
</comment>
<dbReference type="InterPro" id="IPR000631">
    <property type="entry name" value="CARKD"/>
</dbReference>
<dbReference type="PANTHER" id="PTHR12592">
    <property type="entry name" value="ATP-DEPENDENT (S)-NAD(P)H-HYDRATE DEHYDRATASE FAMILY MEMBER"/>
    <property type="match status" value="1"/>
</dbReference>
<comment type="cofactor">
    <cofactor evidence="18 19">
        <name>K(+)</name>
        <dbReference type="ChEBI" id="CHEBI:29103"/>
    </cofactor>
    <text evidence="18 19">Binds 1 potassium ion per subunit.</text>
</comment>
<dbReference type="InterPro" id="IPR030677">
    <property type="entry name" value="Nnr"/>
</dbReference>
<evidence type="ECO:0000256" key="12">
    <source>
        <dbReference type="ARBA" id="ARBA00023239"/>
    </source>
</evidence>
<dbReference type="EMBL" id="AP024714">
    <property type="protein sequence ID" value="BCX81789.1"/>
    <property type="molecule type" value="Genomic_DNA"/>
</dbReference>
<evidence type="ECO:0000313" key="22">
    <source>
        <dbReference type="EMBL" id="BCX81789.1"/>
    </source>
</evidence>
<evidence type="ECO:0000256" key="13">
    <source>
        <dbReference type="ARBA" id="ARBA00023268"/>
    </source>
</evidence>
<evidence type="ECO:0000256" key="17">
    <source>
        <dbReference type="HAMAP-Rule" id="MF_01965"/>
    </source>
</evidence>
<evidence type="ECO:0000256" key="3">
    <source>
        <dbReference type="ARBA" id="ARBA00006001"/>
    </source>
</evidence>
<name>A0AAU9C3Q6_9GAMM</name>
<accession>A0AAU9C3Q6</accession>
<dbReference type="RefSeq" id="WP_317704218.1">
    <property type="nucleotide sequence ID" value="NZ_AP024714.1"/>
</dbReference>
<feature type="binding site" evidence="17">
    <location>
        <position position="436"/>
    </location>
    <ligand>
        <name>AMP</name>
        <dbReference type="ChEBI" id="CHEBI:456215"/>
    </ligand>
</feature>
<dbReference type="PROSITE" id="PS51385">
    <property type="entry name" value="YJEF_N"/>
    <property type="match status" value="1"/>
</dbReference>
<protein>
    <recommendedName>
        <fullName evidence="19">Bifunctional NAD(P)H-hydrate repair enzyme</fullName>
    </recommendedName>
    <alternativeName>
        <fullName evidence="19">Nicotinamide nucleotide repair protein</fullName>
    </alternativeName>
    <domain>
        <recommendedName>
            <fullName evidence="19">ADP-dependent (S)-NAD(P)H-hydrate dehydratase</fullName>
            <ecNumber evidence="19">4.2.1.136</ecNumber>
        </recommendedName>
        <alternativeName>
            <fullName evidence="19">ADP-dependent NAD(P)HX dehydratase</fullName>
        </alternativeName>
    </domain>
    <domain>
        <recommendedName>
            <fullName evidence="19">NAD(P)H-hydrate epimerase</fullName>
            <ecNumber evidence="19">5.1.99.6</ecNumber>
        </recommendedName>
    </domain>
</protein>
<dbReference type="GO" id="GO:0110051">
    <property type="term" value="P:metabolite repair"/>
    <property type="evidence" value="ECO:0007669"/>
    <property type="project" value="TreeGrafter"/>
</dbReference>
<dbReference type="Gene3D" id="3.40.1190.20">
    <property type="match status" value="1"/>
</dbReference>
<keyword evidence="6 17" id="KW-0547">Nucleotide-binding</keyword>
<dbReference type="Proteomes" id="UP001321825">
    <property type="component" value="Chromosome"/>
</dbReference>
<dbReference type="InterPro" id="IPR017953">
    <property type="entry name" value="Carbohydrate_kinase_pred_CS"/>
</dbReference>
<comment type="function">
    <text evidence="17">Catalyzes the dehydration of the S-form of NAD(P)HX at the expense of ADP, which is converted to AMP. Together with NAD(P)HX epimerase, which catalyzes the epimerization of the S- and R-forms, the enzyme allows the repair of both epimers of NAD(P)HX, a damaged form of NAD(P)H that is a result of enzymatic or heat-dependent hydration.</text>
</comment>
<dbReference type="PROSITE" id="PS51383">
    <property type="entry name" value="YJEF_C_3"/>
    <property type="match status" value="1"/>
</dbReference>
<dbReference type="InterPro" id="IPR029056">
    <property type="entry name" value="Ribokinase-like"/>
</dbReference>
<evidence type="ECO:0000256" key="8">
    <source>
        <dbReference type="ARBA" id="ARBA00022857"/>
    </source>
</evidence>
<comment type="function">
    <text evidence="18">Catalyzes the epimerization of the S- and R-forms of NAD(P)HX, a damaged form of NAD(P)H that is a result of enzymatic or heat-dependent hydration. This is a prerequisite for the S-specific NAD(P)H-hydrate dehydratase to allow the repair of both epimers of NAD(P)HX.</text>
</comment>
<dbReference type="GO" id="GO:0005524">
    <property type="term" value="F:ATP binding"/>
    <property type="evidence" value="ECO:0007669"/>
    <property type="project" value="UniProtKB-UniRule"/>
</dbReference>
<evidence type="ECO:0000256" key="15">
    <source>
        <dbReference type="ARBA" id="ARBA00048238"/>
    </source>
</evidence>
<evidence type="ECO:0000259" key="20">
    <source>
        <dbReference type="PROSITE" id="PS51383"/>
    </source>
</evidence>
<dbReference type="NCBIfam" id="TIGR00197">
    <property type="entry name" value="yjeF_nterm"/>
    <property type="match status" value="1"/>
</dbReference>
<dbReference type="NCBIfam" id="TIGR00196">
    <property type="entry name" value="yjeF_cterm"/>
    <property type="match status" value="1"/>
</dbReference>
<dbReference type="Pfam" id="PF01256">
    <property type="entry name" value="Carb_kinase"/>
    <property type="match status" value="1"/>
</dbReference>
<proteinExistence type="inferred from homology"/>
<comment type="similarity">
    <text evidence="18">Belongs to the NnrE/AIBP family.</text>
</comment>
<feature type="domain" description="YjeF C-terminal" evidence="20">
    <location>
        <begin position="228"/>
        <end position="494"/>
    </location>
</feature>
<evidence type="ECO:0000256" key="1">
    <source>
        <dbReference type="ARBA" id="ARBA00000013"/>
    </source>
</evidence>
<reference evidence="23" key="1">
    <citation type="journal article" date="2024" name="Int. J. Syst. Evol. Microbiol.">
        <title>Methylomarinovum tepidoasis sp. nov., a moderately thermophilic methanotroph of the family Methylothermaceae isolated from a deep-sea hydrothermal field.</title>
        <authorList>
            <person name="Hirayama H."/>
            <person name="Takaki Y."/>
            <person name="Abe M."/>
            <person name="Miyazaki M."/>
            <person name="Uematsu K."/>
            <person name="Matsui Y."/>
            <person name="Takai K."/>
        </authorList>
    </citation>
    <scope>NUCLEOTIDE SEQUENCE [LARGE SCALE GENOMIC DNA]</scope>
    <source>
        <strain evidence="23">IT-9</strain>
    </source>
</reference>
<dbReference type="GO" id="GO:0046872">
    <property type="term" value="F:metal ion binding"/>
    <property type="evidence" value="ECO:0007669"/>
    <property type="project" value="UniProtKB-UniRule"/>
</dbReference>
<evidence type="ECO:0000256" key="10">
    <source>
        <dbReference type="ARBA" id="ARBA00023027"/>
    </source>
</evidence>
<dbReference type="GO" id="GO:0052855">
    <property type="term" value="F:ADP-dependent NAD(P)H-hydrate dehydratase activity"/>
    <property type="evidence" value="ECO:0007669"/>
    <property type="project" value="UniProtKB-UniRule"/>
</dbReference>
<evidence type="ECO:0000256" key="5">
    <source>
        <dbReference type="ARBA" id="ARBA00022723"/>
    </source>
</evidence>
<dbReference type="InterPro" id="IPR004443">
    <property type="entry name" value="YjeF_N_dom"/>
</dbReference>
<comment type="catalytic activity">
    <reaction evidence="15 17 19">
        <text>(6S)-NADHX + ADP = AMP + phosphate + NADH + H(+)</text>
        <dbReference type="Rhea" id="RHEA:32223"/>
        <dbReference type="ChEBI" id="CHEBI:15378"/>
        <dbReference type="ChEBI" id="CHEBI:43474"/>
        <dbReference type="ChEBI" id="CHEBI:57945"/>
        <dbReference type="ChEBI" id="CHEBI:64074"/>
        <dbReference type="ChEBI" id="CHEBI:456215"/>
        <dbReference type="ChEBI" id="CHEBI:456216"/>
        <dbReference type="EC" id="4.2.1.136"/>
    </reaction>
</comment>
<dbReference type="Gene3D" id="3.40.50.10260">
    <property type="entry name" value="YjeF N-terminal domain"/>
    <property type="match status" value="1"/>
</dbReference>
<evidence type="ECO:0000256" key="14">
    <source>
        <dbReference type="ARBA" id="ARBA00025153"/>
    </source>
</evidence>
<keyword evidence="8 17" id="KW-0521">NADP</keyword>
<comment type="similarity">
    <text evidence="17">Belongs to the NnrD/CARKD family.</text>
</comment>
<keyword evidence="5 18" id="KW-0479">Metal-binding</keyword>
<dbReference type="InterPro" id="IPR036652">
    <property type="entry name" value="YjeF_N_dom_sf"/>
</dbReference>
<feature type="binding site" evidence="18">
    <location>
        <position position="166"/>
    </location>
    <ligand>
        <name>K(+)</name>
        <dbReference type="ChEBI" id="CHEBI:29103"/>
    </ligand>
</feature>
<evidence type="ECO:0000256" key="18">
    <source>
        <dbReference type="HAMAP-Rule" id="MF_01966"/>
    </source>
</evidence>
<keyword evidence="9 18" id="KW-0630">Potassium</keyword>
<keyword evidence="12 17" id="KW-0456">Lyase</keyword>
<dbReference type="PANTHER" id="PTHR12592:SF0">
    <property type="entry name" value="ATP-DEPENDENT (S)-NAD(P)H-HYDRATE DEHYDRATASE"/>
    <property type="match status" value="1"/>
</dbReference>
<feature type="binding site" evidence="18">
    <location>
        <begin position="66"/>
        <end position="70"/>
    </location>
    <ligand>
        <name>(6S)-NADPHX</name>
        <dbReference type="ChEBI" id="CHEBI:64076"/>
    </ligand>
</feature>
<keyword evidence="10 17" id="KW-0520">NAD</keyword>
<dbReference type="HAMAP" id="MF_01966">
    <property type="entry name" value="NADHX_epimerase"/>
    <property type="match status" value="1"/>
</dbReference>
<dbReference type="PIRSF" id="PIRSF017184">
    <property type="entry name" value="Nnr"/>
    <property type="match status" value="1"/>
</dbReference>
<keyword evidence="23" id="KW-1185">Reference proteome</keyword>
<feature type="binding site" evidence="18">
    <location>
        <begin position="134"/>
        <end position="140"/>
    </location>
    <ligand>
        <name>(6S)-NADPHX</name>
        <dbReference type="ChEBI" id="CHEBI:64076"/>
    </ligand>
</feature>
<dbReference type="PROSITE" id="PS01050">
    <property type="entry name" value="YJEF_C_2"/>
    <property type="match status" value="1"/>
</dbReference>
<sequence length="494" mass="50999">MTIVTQDLPQALYRAAQVRAMDRYAIDTLGIPGWVLMQRAGAAAFQVLRRHWPEARRIAVLCGGGNNGGDGYVVARQALDHGIEATVFALSPPDGLQGDARRAFEAYREAGGRVETGLPAQREGFDVAVDALLGTGLDREVSGRYADAIGWLQAFTGGVLAVDVPSGLNADTGAVMGCAVRADATVTFIGLKCGLFTGEGPACSGAVWYADLAVPQAVLESQPPAAQLWRDYRNLLPPRRATAHKGHFGHVLVVGGDAGFTGAVRMAAEAAARVGAGLVTVATRASHAAYLNVNRPEIMCHGVETPTELQTLLGRATVVAVGPGLGQSGWARSLLQACCDSGLPMIADADALNLLAQNPKVRENWMLTPHPGEAARLLGTTAAEIQQDRFAALAAITEKYGGICVLKGAGTLVGGNGQLPGVCALGNPGMASGGMGDVLTGTLAGLVAQQLPLPQAAEMGVCLHAAAADAAAGEGQRGMLAGDLMPWLRRLVNA</sequence>
<feature type="binding site" evidence="17">
    <location>
        <position position="370"/>
    </location>
    <ligand>
        <name>(6S)-NADPHX</name>
        <dbReference type="ChEBI" id="CHEBI:64076"/>
    </ligand>
</feature>
<evidence type="ECO:0000256" key="2">
    <source>
        <dbReference type="ARBA" id="ARBA00000909"/>
    </source>
</evidence>
<dbReference type="CDD" id="cd01171">
    <property type="entry name" value="YXKO-related"/>
    <property type="match status" value="1"/>
</dbReference>
<gene>
    <name evidence="17" type="primary">nnrD</name>
    <name evidence="18" type="synonym">nnrE</name>
    <name evidence="22" type="ORF">MIT9_P1369</name>
</gene>
<evidence type="ECO:0000256" key="19">
    <source>
        <dbReference type="PIRNR" id="PIRNR017184"/>
    </source>
</evidence>
<feature type="binding site" evidence="17">
    <location>
        <begin position="407"/>
        <end position="411"/>
    </location>
    <ligand>
        <name>AMP</name>
        <dbReference type="ChEBI" id="CHEBI:456215"/>
    </ligand>
</feature>
<comment type="cofactor">
    <cofactor evidence="17">
        <name>Mg(2+)</name>
        <dbReference type="ChEBI" id="CHEBI:18420"/>
    </cofactor>
</comment>
<feature type="binding site" evidence="17">
    <location>
        <position position="324"/>
    </location>
    <ligand>
        <name>(6S)-NADPHX</name>
        <dbReference type="ChEBI" id="CHEBI:64076"/>
    </ligand>
</feature>
<comment type="catalytic activity">
    <reaction evidence="2 18 19">
        <text>(6R)-NADPHX = (6S)-NADPHX</text>
        <dbReference type="Rhea" id="RHEA:32227"/>
        <dbReference type="ChEBI" id="CHEBI:64076"/>
        <dbReference type="ChEBI" id="CHEBI:64077"/>
        <dbReference type="EC" id="5.1.99.6"/>
    </reaction>
</comment>
<evidence type="ECO:0000313" key="23">
    <source>
        <dbReference type="Proteomes" id="UP001321825"/>
    </source>
</evidence>
<evidence type="ECO:0000256" key="4">
    <source>
        <dbReference type="ARBA" id="ARBA00009524"/>
    </source>
</evidence>
<evidence type="ECO:0000256" key="9">
    <source>
        <dbReference type="ARBA" id="ARBA00022958"/>
    </source>
</evidence>
<feature type="binding site" evidence="18">
    <location>
        <position position="145"/>
    </location>
    <ligand>
        <name>(6S)-NADPHX</name>
        <dbReference type="ChEBI" id="CHEBI:64076"/>
    </ligand>
</feature>
<dbReference type="GO" id="GO:0052856">
    <property type="term" value="F:NAD(P)HX epimerase activity"/>
    <property type="evidence" value="ECO:0007669"/>
    <property type="project" value="UniProtKB-UniRule"/>
</dbReference>
<comment type="function">
    <text evidence="14 19">Bifunctional enzyme that catalyzes the epimerization of the S- and R-forms of NAD(P)HX and the dehydration of the S-form of NAD(P)HX at the expense of ADP, which is converted to AMP. This allows the repair of both epimers of NAD(P)HX, a damaged form of NAD(P)H that is a result of enzymatic or heat-dependent hydration.</text>
</comment>
<comment type="catalytic activity">
    <reaction evidence="1 18 19">
        <text>(6R)-NADHX = (6S)-NADHX</text>
        <dbReference type="Rhea" id="RHEA:32215"/>
        <dbReference type="ChEBI" id="CHEBI:64074"/>
        <dbReference type="ChEBI" id="CHEBI:64075"/>
        <dbReference type="EC" id="5.1.99.6"/>
    </reaction>
</comment>
<dbReference type="Pfam" id="PF03853">
    <property type="entry name" value="YjeF_N"/>
    <property type="match status" value="1"/>
</dbReference>
<feature type="binding site" evidence="17">
    <location>
        <position position="263"/>
    </location>
    <ligand>
        <name>(6S)-NADPHX</name>
        <dbReference type="ChEBI" id="CHEBI:64076"/>
    </ligand>
</feature>
<evidence type="ECO:0000256" key="6">
    <source>
        <dbReference type="ARBA" id="ARBA00022741"/>
    </source>
</evidence>
<feature type="binding site" evidence="18">
    <location>
        <position position="163"/>
    </location>
    <ligand>
        <name>(6S)-NADPHX</name>
        <dbReference type="ChEBI" id="CHEBI:64076"/>
    </ligand>
</feature>
<organism evidence="22 23">
    <name type="scientific">Methylomarinovum caldicuralii</name>
    <dbReference type="NCBI Taxonomy" id="438856"/>
    <lineage>
        <taxon>Bacteria</taxon>
        <taxon>Pseudomonadati</taxon>
        <taxon>Pseudomonadota</taxon>
        <taxon>Gammaproteobacteria</taxon>
        <taxon>Methylococcales</taxon>
        <taxon>Methylothermaceae</taxon>
        <taxon>Methylomarinovum</taxon>
    </lineage>
</organism>
<feature type="binding site" evidence="18">
    <location>
        <position position="67"/>
    </location>
    <ligand>
        <name>K(+)</name>
        <dbReference type="ChEBI" id="CHEBI:29103"/>
    </ligand>
</feature>